<dbReference type="Pfam" id="PF02491">
    <property type="entry name" value="SHS2_FTSA"/>
    <property type="match status" value="1"/>
</dbReference>
<comment type="caution">
    <text evidence="8">The sequence shown here is derived from an EMBL/GenBank/DDBJ whole genome shotgun (WGS) entry which is preliminary data.</text>
</comment>
<evidence type="ECO:0000256" key="2">
    <source>
        <dbReference type="ARBA" id="ARBA00022618"/>
    </source>
</evidence>
<evidence type="ECO:0000256" key="1">
    <source>
        <dbReference type="ARBA" id="ARBA00022475"/>
    </source>
</evidence>
<keyword evidence="1 5" id="KW-1003">Cell membrane</keyword>
<evidence type="ECO:0000313" key="8">
    <source>
        <dbReference type="EMBL" id="HCT56200.1"/>
    </source>
</evidence>
<dbReference type="SMART" id="SM00842">
    <property type="entry name" value="FtsA"/>
    <property type="match status" value="1"/>
</dbReference>
<dbReference type="NCBIfam" id="TIGR01174">
    <property type="entry name" value="ftsA"/>
    <property type="match status" value="1"/>
</dbReference>
<protein>
    <recommendedName>
        <fullName evidence="5 6">Cell division protein FtsA</fullName>
    </recommendedName>
</protein>
<dbReference type="Gene3D" id="3.30.420.40">
    <property type="match status" value="1"/>
</dbReference>
<dbReference type="SUPFAM" id="SSF53067">
    <property type="entry name" value="Actin-like ATPase domain"/>
    <property type="match status" value="2"/>
</dbReference>
<proteinExistence type="inferred from homology"/>
<dbReference type="InterPro" id="IPR050696">
    <property type="entry name" value="FtsA/MreB"/>
</dbReference>
<dbReference type="GO" id="GO:0032153">
    <property type="term" value="C:cell division site"/>
    <property type="evidence" value="ECO:0007669"/>
    <property type="project" value="UniProtKB-UniRule"/>
</dbReference>
<evidence type="ECO:0000259" key="7">
    <source>
        <dbReference type="SMART" id="SM00842"/>
    </source>
</evidence>
<dbReference type="InterPro" id="IPR043129">
    <property type="entry name" value="ATPase_NBD"/>
</dbReference>
<keyword evidence="3 5" id="KW-0472">Membrane</keyword>
<dbReference type="Proteomes" id="UP000264071">
    <property type="component" value="Unassembled WGS sequence"/>
</dbReference>
<comment type="subcellular location">
    <subcellularLocation>
        <location evidence="5">Cell membrane</location>
        <topology evidence="5">Peripheral membrane protein</topology>
        <orientation evidence="5">Cytoplasmic side</orientation>
    </subcellularLocation>
    <text evidence="5">Localizes to the Z ring in an FtsZ-dependent manner. Targeted to the membrane through a conserved C-terminal amphipathic helix.</text>
</comment>
<sequence length="418" mass="44420">MISEPVVVALDIGTAYTTALVAAVHGDLPRAPRLKVLGLGHTRTMGLRRGVVSDIEEATRSIRAAVEEAVRVSGVAPDAMYVGIAGEHVRAVGSSGVVAISGDEITRADVDRVNDVARAMAIPQDRELLHAIPQEYRVDKADGIRDPVGMIGTRLETEMYLVTIGSSPAMNLRKAIERAGYKTRELVLESLASALSVLTDEEKELGVVLVELGAGTTDLAIFHEGKIRHLGTIAFGGNNVTSDLVQGLGITQNDAEQLKEVYGCAYEPLVDPEQVIAMPASGSHGERHLSRELMTHIIHQRMDEIFDKVQREIQNAGFNGKLNGGLVLTGGGASLEGISELAADVFGLGVRVGVPGVKLDGLSESVSEPRFATVTGLALYGAHRLAQSGGIVTRRTGLSGGGVDKFANKVKTWFQDFF</sequence>
<dbReference type="HAMAP" id="MF_02033">
    <property type="entry name" value="FtsA"/>
    <property type="match status" value="1"/>
</dbReference>
<comment type="similarity">
    <text evidence="5 6">Belongs to the FtsA/MreB family.</text>
</comment>
<evidence type="ECO:0000313" key="9">
    <source>
        <dbReference type="Proteomes" id="UP000264071"/>
    </source>
</evidence>
<evidence type="ECO:0000256" key="4">
    <source>
        <dbReference type="ARBA" id="ARBA00023306"/>
    </source>
</evidence>
<gene>
    <name evidence="5 8" type="primary">ftsA</name>
    <name evidence="8" type="ORF">DGD08_03195</name>
</gene>
<dbReference type="PIRSF" id="PIRSF003101">
    <property type="entry name" value="FtsA"/>
    <property type="match status" value="1"/>
</dbReference>
<comment type="function">
    <text evidence="5 6">Cell division protein that is involved in the assembly of the Z ring. May serve as a membrane anchor for the Z ring.</text>
</comment>
<name>A0A3D4V521_9BACT</name>
<dbReference type="GO" id="GO:0043093">
    <property type="term" value="P:FtsZ-dependent cytokinesis"/>
    <property type="evidence" value="ECO:0007669"/>
    <property type="project" value="UniProtKB-UniRule"/>
</dbReference>
<accession>A0A3D4V521</accession>
<evidence type="ECO:0000256" key="5">
    <source>
        <dbReference type="HAMAP-Rule" id="MF_02033"/>
    </source>
</evidence>
<dbReference type="Gene3D" id="3.30.1490.110">
    <property type="match status" value="1"/>
</dbReference>
<organism evidence="8 9">
    <name type="scientific">Gemmatimonas aurantiaca</name>
    <dbReference type="NCBI Taxonomy" id="173480"/>
    <lineage>
        <taxon>Bacteria</taxon>
        <taxon>Pseudomonadati</taxon>
        <taxon>Gemmatimonadota</taxon>
        <taxon>Gemmatimonadia</taxon>
        <taxon>Gemmatimonadales</taxon>
        <taxon>Gemmatimonadaceae</taxon>
        <taxon>Gemmatimonas</taxon>
    </lineage>
</organism>
<keyword evidence="4 5" id="KW-0131">Cell cycle</keyword>
<evidence type="ECO:0000256" key="6">
    <source>
        <dbReference type="PIRNR" id="PIRNR003101"/>
    </source>
</evidence>
<dbReference type="AlphaFoldDB" id="A0A3D4V521"/>
<dbReference type="CDD" id="cd24048">
    <property type="entry name" value="ASKHA_NBD_FtsA"/>
    <property type="match status" value="1"/>
</dbReference>
<evidence type="ECO:0000256" key="3">
    <source>
        <dbReference type="ARBA" id="ARBA00023136"/>
    </source>
</evidence>
<dbReference type="InterPro" id="IPR020823">
    <property type="entry name" value="Cell_div_FtsA"/>
</dbReference>
<reference evidence="8 9" key="1">
    <citation type="journal article" date="2018" name="Nat. Biotechnol.">
        <title>A standardized bacterial taxonomy based on genome phylogeny substantially revises the tree of life.</title>
        <authorList>
            <person name="Parks D.H."/>
            <person name="Chuvochina M."/>
            <person name="Waite D.W."/>
            <person name="Rinke C."/>
            <person name="Skarshewski A."/>
            <person name="Chaumeil P.A."/>
            <person name="Hugenholtz P."/>
        </authorList>
    </citation>
    <scope>NUCLEOTIDE SEQUENCE [LARGE SCALE GENOMIC DNA]</scope>
    <source>
        <strain evidence="8">UBA8844</strain>
    </source>
</reference>
<dbReference type="InterPro" id="IPR003494">
    <property type="entry name" value="SHS2_FtsA"/>
</dbReference>
<dbReference type="Pfam" id="PF14450">
    <property type="entry name" value="FtsA"/>
    <property type="match status" value="1"/>
</dbReference>
<dbReference type="EMBL" id="DPIY01000004">
    <property type="protein sequence ID" value="HCT56200.1"/>
    <property type="molecule type" value="Genomic_DNA"/>
</dbReference>
<feature type="domain" description="SHS2" evidence="7">
    <location>
        <begin position="7"/>
        <end position="197"/>
    </location>
</feature>
<dbReference type="PANTHER" id="PTHR32432:SF4">
    <property type="entry name" value="CELL DIVISION PROTEIN FTSA"/>
    <property type="match status" value="1"/>
</dbReference>
<dbReference type="OMA" id="RLEANFH"/>
<dbReference type="PANTHER" id="PTHR32432">
    <property type="entry name" value="CELL DIVISION PROTEIN FTSA-RELATED"/>
    <property type="match status" value="1"/>
</dbReference>
<dbReference type="GO" id="GO:0009898">
    <property type="term" value="C:cytoplasmic side of plasma membrane"/>
    <property type="evidence" value="ECO:0007669"/>
    <property type="project" value="UniProtKB-UniRule"/>
</dbReference>
<comment type="subunit">
    <text evidence="5">Self-interacts. Interacts with FtsZ.</text>
</comment>
<keyword evidence="2 5" id="KW-0132">Cell division</keyword>